<accession>A0A8S0RGY9</accession>
<dbReference type="Gramene" id="OE9A076961T1">
    <property type="protein sequence ID" value="OE9A076961C1"/>
    <property type="gene ID" value="OE9A076961"/>
</dbReference>
<dbReference type="PANTHER" id="PTHR36328:SF7">
    <property type="entry name" value="TRANSMEMBRANE PROTEIN"/>
    <property type="match status" value="1"/>
</dbReference>
<name>A0A8S0RGY9_OLEEU</name>
<dbReference type="AlphaFoldDB" id="A0A8S0RGY9"/>
<keyword evidence="1" id="KW-0732">Signal</keyword>
<keyword evidence="3" id="KW-1185">Reference proteome</keyword>
<evidence type="ECO:0000313" key="2">
    <source>
        <dbReference type="EMBL" id="CAA2978552.1"/>
    </source>
</evidence>
<dbReference type="PANTHER" id="PTHR36328">
    <property type="entry name" value="TRANSMEMBRANE PROTEIN"/>
    <property type="match status" value="1"/>
</dbReference>
<sequence length="79" mass="8371">MAINTSSPIFNILTIFLFTLVVLTPMFPTSDAARYTTFQEVLATRPICPACVCCEPPPPGSCCRCCASPIVTQSGNGSP</sequence>
<evidence type="ECO:0000313" key="3">
    <source>
        <dbReference type="Proteomes" id="UP000594638"/>
    </source>
</evidence>
<gene>
    <name evidence="2" type="ORF">OLEA9_A076961</name>
</gene>
<dbReference type="Proteomes" id="UP000594638">
    <property type="component" value="Unassembled WGS sequence"/>
</dbReference>
<protein>
    <recommendedName>
        <fullName evidence="4">Transmembrane protein</fullName>
    </recommendedName>
</protein>
<evidence type="ECO:0000256" key="1">
    <source>
        <dbReference type="SAM" id="SignalP"/>
    </source>
</evidence>
<comment type="caution">
    <text evidence="2">The sequence shown here is derived from an EMBL/GenBank/DDBJ whole genome shotgun (WGS) entry which is preliminary data.</text>
</comment>
<feature type="chain" id="PRO_5035936723" description="Transmembrane protein" evidence="1">
    <location>
        <begin position="33"/>
        <end position="79"/>
    </location>
</feature>
<evidence type="ECO:0008006" key="4">
    <source>
        <dbReference type="Google" id="ProtNLM"/>
    </source>
</evidence>
<dbReference type="EMBL" id="CACTIH010003620">
    <property type="protein sequence ID" value="CAA2978552.1"/>
    <property type="molecule type" value="Genomic_DNA"/>
</dbReference>
<proteinExistence type="predicted"/>
<feature type="signal peptide" evidence="1">
    <location>
        <begin position="1"/>
        <end position="32"/>
    </location>
</feature>
<reference evidence="2 3" key="1">
    <citation type="submission" date="2019-12" db="EMBL/GenBank/DDBJ databases">
        <authorList>
            <person name="Alioto T."/>
            <person name="Alioto T."/>
            <person name="Gomez Garrido J."/>
        </authorList>
    </citation>
    <scope>NUCLEOTIDE SEQUENCE [LARGE SCALE GENOMIC DNA]</scope>
</reference>
<organism evidence="2 3">
    <name type="scientific">Olea europaea subsp. europaea</name>
    <dbReference type="NCBI Taxonomy" id="158383"/>
    <lineage>
        <taxon>Eukaryota</taxon>
        <taxon>Viridiplantae</taxon>
        <taxon>Streptophyta</taxon>
        <taxon>Embryophyta</taxon>
        <taxon>Tracheophyta</taxon>
        <taxon>Spermatophyta</taxon>
        <taxon>Magnoliopsida</taxon>
        <taxon>eudicotyledons</taxon>
        <taxon>Gunneridae</taxon>
        <taxon>Pentapetalae</taxon>
        <taxon>asterids</taxon>
        <taxon>lamiids</taxon>
        <taxon>Lamiales</taxon>
        <taxon>Oleaceae</taxon>
        <taxon>Oleeae</taxon>
        <taxon>Olea</taxon>
    </lineage>
</organism>